<dbReference type="Proteomes" id="UP000515563">
    <property type="component" value="Chromosome"/>
</dbReference>
<organism evidence="2 3">
    <name type="scientific">Kribbella qitaiheensis</name>
    <dbReference type="NCBI Taxonomy" id="1544730"/>
    <lineage>
        <taxon>Bacteria</taxon>
        <taxon>Bacillati</taxon>
        <taxon>Actinomycetota</taxon>
        <taxon>Actinomycetes</taxon>
        <taxon>Propionibacteriales</taxon>
        <taxon>Kribbellaceae</taxon>
        <taxon>Kribbella</taxon>
    </lineage>
</organism>
<dbReference type="InterPro" id="IPR036410">
    <property type="entry name" value="HSP_DnaJ_Cys-rich_dom_sf"/>
</dbReference>
<protein>
    <submittedName>
        <fullName evidence="2">Uncharacterized protein</fullName>
    </submittedName>
</protein>
<evidence type="ECO:0000313" key="2">
    <source>
        <dbReference type="EMBL" id="QNE23280.1"/>
    </source>
</evidence>
<gene>
    <name evidence="2" type="ORF">F1D05_33460</name>
</gene>
<feature type="transmembrane region" description="Helical" evidence="1">
    <location>
        <begin position="6"/>
        <end position="29"/>
    </location>
</feature>
<sequence>MSLVALITAGGTFLLIVVGAAISGLYLLVCRIWPFRACKRCKGLGRLHAPSGKAWRDCPRCKGTGRKLRIGRRLWNHAERAKRNAI</sequence>
<keyword evidence="1" id="KW-0812">Transmembrane</keyword>
<keyword evidence="1" id="KW-1133">Transmembrane helix</keyword>
<dbReference type="KEGG" id="kqi:F1D05_33460"/>
<dbReference type="Gene3D" id="6.20.20.10">
    <property type="match status" value="1"/>
</dbReference>
<dbReference type="SUPFAM" id="SSF57938">
    <property type="entry name" value="DnaJ/Hsp40 cysteine-rich domain"/>
    <property type="match status" value="1"/>
</dbReference>
<reference evidence="2 3" key="2">
    <citation type="journal article" date="2020" name="Microbiol. Resour. Announc.">
        <title>Antarctic desert soil bacteria exhibit high novel natural product potential, evaluated through long-read genome sequencing and comparative genomics.</title>
        <authorList>
            <person name="Benaud N."/>
            <person name="Edwards R.J."/>
            <person name="Amos T.G."/>
            <person name="D'Agostino P.M."/>
            <person name="Gutierrez-Chavez C."/>
            <person name="Montgomery K."/>
            <person name="Nicetic I."/>
            <person name="Ferrari B.C."/>
        </authorList>
    </citation>
    <scope>NUCLEOTIDE SEQUENCE [LARGE SCALE GENOMIC DNA]</scope>
    <source>
        <strain evidence="2 3">SPB151</strain>
    </source>
</reference>
<evidence type="ECO:0000313" key="3">
    <source>
        <dbReference type="Proteomes" id="UP000515563"/>
    </source>
</evidence>
<dbReference type="EMBL" id="CP043661">
    <property type="protein sequence ID" value="QNE23280.1"/>
    <property type="molecule type" value="Genomic_DNA"/>
</dbReference>
<accession>A0A7G6XAL5</accession>
<keyword evidence="1" id="KW-0472">Membrane</keyword>
<dbReference type="AlphaFoldDB" id="A0A7G6XAL5"/>
<name>A0A7G6XAL5_9ACTN</name>
<keyword evidence="3" id="KW-1185">Reference proteome</keyword>
<proteinExistence type="predicted"/>
<reference evidence="3" key="1">
    <citation type="submission" date="2019-09" db="EMBL/GenBank/DDBJ databases">
        <title>Antimicrobial potential of Antarctic Bacteria.</title>
        <authorList>
            <person name="Benaud N."/>
            <person name="Edwards R.J."/>
            <person name="Ferrari B.C."/>
        </authorList>
    </citation>
    <scope>NUCLEOTIDE SEQUENCE [LARGE SCALE GENOMIC DNA]</scope>
    <source>
        <strain evidence="3">SPB151</strain>
    </source>
</reference>
<evidence type="ECO:0000256" key="1">
    <source>
        <dbReference type="SAM" id="Phobius"/>
    </source>
</evidence>